<dbReference type="InterPro" id="IPR036291">
    <property type="entry name" value="NAD(P)-bd_dom_sf"/>
</dbReference>
<dbReference type="Gene3D" id="3.40.50.720">
    <property type="entry name" value="NAD(P)-binding Rossmann-like Domain"/>
    <property type="match status" value="1"/>
</dbReference>
<comment type="caution">
    <text evidence="3">The sequence shown here is derived from an EMBL/GenBank/DDBJ whole genome shotgun (WGS) entry which is preliminary data.</text>
</comment>
<evidence type="ECO:0000313" key="3">
    <source>
        <dbReference type="EMBL" id="KPM49768.1"/>
    </source>
</evidence>
<feature type="domain" description="Pyrroline-5-carboxylate reductase catalytic N-terminal" evidence="2">
    <location>
        <begin position="8"/>
        <end position="99"/>
    </location>
</feature>
<evidence type="ECO:0000256" key="1">
    <source>
        <dbReference type="ARBA" id="ARBA00023002"/>
    </source>
</evidence>
<evidence type="ECO:0000259" key="2">
    <source>
        <dbReference type="Pfam" id="PF03807"/>
    </source>
</evidence>
<dbReference type="Pfam" id="PF03807">
    <property type="entry name" value="F420_oxidored"/>
    <property type="match status" value="1"/>
</dbReference>
<gene>
    <name evidence="3" type="ORF">AFM12_04115</name>
</gene>
<evidence type="ECO:0000313" key="4">
    <source>
        <dbReference type="Proteomes" id="UP000050454"/>
    </source>
</evidence>
<accession>A0A0P7C4Y5</accession>
<dbReference type="PANTHER" id="PTHR14239:SF10">
    <property type="entry name" value="REDUCTASE"/>
    <property type="match status" value="1"/>
</dbReference>
<dbReference type="InterPro" id="IPR051267">
    <property type="entry name" value="STEAP_metalloreductase"/>
</dbReference>
<dbReference type="OrthoDB" id="663900at2"/>
<dbReference type="AlphaFoldDB" id="A0A0P7C4Y5"/>
<keyword evidence="4" id="KW-1185">Reference proteome</keyword>
<protein>
    <submittedName>
        <fullName evidence="3">NADP oxidoreductase coenzyme F420-dependent</fullName>
    </submittedName>
</protein>
<dbReference type="PANTHER" id="PTHR14239">
    <property type="entry name" value="DUDULIN-RELATED"/>
    <property type="match status" value="1"/>
</dbReference>
<sequence>MKNKSDLKVSIVGLGTIGKVLAQNLVKNGREVMVSDRDLNKSKGFAKELGNLAKPLSIEEAIQNSDIIIPAIWFSAFGDFFEQNADSLKGKIIVDPSNPIAPNDKGGFDKIIPENESAGVINANALPSGARLVKALGTLGAASLEHKANSTPDKQVLFYALDDEKIKREIEMLIEDTGFSPVGVGDISQSIRIEVFGDLHEFGPLGKTVDTEEALSLV</sequence>
<dbReference type="GO" id="GO:0016491">
    <property type="term" value="F:oxidoreductase activity"/>
    <property type="evidence" value="ECO:0007669"/>
    <property type="project" value="UniProtKB-KW"/>
</dbReference>
<keyword evidence="1" id="KW-0560">Oxidoreductase</keyword>
<name>A0A0P7C4Y5_9BACT</name>
<reference evidence="3 4" key="1">
    <citation type="submission" date="2015-07" db="EMBL/GenBank/DDBJ databases">
        <title>The draft genome sequence of Leadbetterella sp. JN14-9.</title>
        <authorList>
            <person name="Liu Y."/>
            <person name="Du J."/>
            <person name="Shao Z."/>
        </authorList>
    </citation>
    <scope>NUCLEOTIDE SEQUENCE [LARGE SCALE GENOMIC DNA]</scope>
    <source>
        <strain evidence="3 4">JN14-9</strain>
    </source>
</reference>
<dbReference type="RefSeq" id="WP_055144175.1">
    <property type="nucleotide sequence ID" value="NZ_JXSZ01000005.1"/>
</dbReference>
<dbReference type="InterPro" id="IPR028939">
    <property type="entry name" value="P5C_Rdtase_cat_N"/>
</dbReference>
<proteinExistence type="predicted"/>
<dbReference type="EMBL" id="LGTQ01000005">
    <property type="protein sequence ID" value="KPM49768.1"/>
    <property type="molecule type" value="Genomic_DNA"/>
</dbReference>
<dbReference type="STRING" id="1605367.AFM12_04115"/>
<organism evidence="3 4">
    <name type="scientific">Jiulongibacter sediminis</name>
    <dbReference type="NCBI Taxonomy" id="1605367"/>
    <lineage>
        <taxon>Bacteria</taxon>
        <taxon>Pseudomonadati</taxon>
        <taxon>Bacteroidota</taxon>
        <taxon>Cytophagia</taxon>
        <taxon>Cytophagales</taxon>
        <taxon>Leadbetterellaceae</taxon>
        <taxon>Jiulongibacter</taxon>
    </lineage>
</organism>
<dbReference type="Proteomes" id="UP000050454">
    <property type="component" value="Unassembled WGS sequence"/>
</dbReference>
<dbReference type="SUPFAM" id="SSF51735">
    <property type="entry name" value="NAD(P)-binding Rossmann-fold domains"/>
    <property type="match status" value="1"/>
</dbReference>